<dbReference type="KEGG" id="sgn:SGRA_0873"/>
<evidence type="ECO:0000313" key="1">
    <source>
        <dbReference type="EMBL" id="AFC23609.1"/>
    </source>
</evidence>
<evidence type="ECO:0000313" key="2">
    <source>
        <dbReference type="Proteomes" id="UP000007519"/>
    </source>
</evidence>
<accession>H6L2F1</accession>
<dbReference type="STRING" id="984262.SGRA_0873"/>
<dbReference type="AlphaFoldDB" id="H6L2F1"/>
<organism evidence="1 2">
    <name type="scientific">Saprospira grandis (strain Lewin)</name>
    <dbReference type="NCBI Taxonomy" id="984262"/>
    <lineage>
        <taxon>Bacteria</taxon>
        <taxon>Pseudomonadati</taxon>
        <taxon>Bacteroidota</taxon>
        <taxon>Saprospiria</taxon>
        <taxon>Saprospirales</taxon>
        <taxon>Saprospiraceae</taxon>
        <taxon>Saprospira</taxon>
    </lineage>
</organism>
<dbReference type="HOGENOM" id="CLU_3383693_0_0_10"/>
<protein>
    <submittedName>
        <fullName evidence="1">Uncharacterized protein</fullName>
    </submittedName>
</protein>
<keyword evidence="2" id="KW-1185">Reference proteome</keyword>
<reference evidence="1 2" key="1">
    <citation type="journal article" date="2012" name="Stand. Genomic Sci.">
        <title>Complete genome sequencing and analysis of Saprospira grandis str. Lewin, a predatory marine bacterium.</title>
        <authorList>
            <person name="Saw J.H."/>
            <person name="Yuryev A."/>
            <person name="Kanbe M."/>
            <person name="Hou S."/>
            <person name="Young A.G."/>
            <person name="Aizawa S."/>
            <person name="Alam M."/>
        </authorList>
    </citation>
    <scope>NUCLEOTIDE SEQUENCE [LARGE SCALE GENOMIC DNA]</scope>
    <source>
        <strain evidence="1 2">Lewin</strain>
    </source>
</reference>
<gene>
    <name evidence="1" type="ordered locus">SGRA_0873</name>
</gene>
<dbReference type="Proteomes" id="UP000007519">
    <property type="component" value="Chromosome"/>
</dbReference>
<sequence>MKNKKAIRKKMMIVKREKPREKWRLKVGKSGKK</sequence>
<dbReference type="EMBL" id="CP002831">
    <property type="protein sequence ID" value="AFC23609.1"/>
    <property type="molecule type" value="Genomic_DNA"/>
</dbReference>
<name>H6L2F1_SAPGL</name>
<proteinExistence type="predicted"/>